<dbReference type="EMBL" id="MCOG01000379">
    <property type="protein sequence ID" value="ORY11673.1"/>
    <property type="molecule type" value="Genomic_DNA"/>
</dbReference>
<dbReference type="Proteomes" id="UP000193920">
    <property type="component" value="Unassembled WGS sequence"/>
</dbReference>
<name>A0A1Y1ZN45_9FUNG</name>
<organism evidence="2 3">
    <name type="scientific">Neocallimastix californiae</name>
    <dbReference type="NCBI Taxonomy" id="1754190"/>
    <lineage>
        <taxon>Eukaryota</taxon>
        <taxon>Fungi</taxon>
        <taxon>Fungi incertae sedis</taxon>
        <taxon>Chytridiomycota</taxon>
        <taxon>Chytridiomycota incertae sedis</taxon>
        <taxon>Neocallimastigomycetes</taxon>
        <taxon>Neocallimastigales</taxon>
        <taxon>Neocallimastigaceae</taxon>
        <taxon>Neocallimastix</taxon>
    </lineage>
</organism>
<evidence type="ECO:0000256" key="1">
    <source>
        <dbReference type="SAM" id="MobiDB-lite"/>
    </source>
</evidence>
<keyword evidence="3" id="KW-1185">Reference proteome</keyword>
<sequence>MKVLRMVNNIPVIRELLIIIVAQVGILRVHIRMKLQENGGLSLGLPVVSVNAGADKSTSKGTNHDVNKTTSSDNDESDSVSESESTTRSNGGSNSVMNAIERSKSTSRGNDQTETREIGEYFYFYIIGLIA</sequence>
<feature type="region of interest" description="Disordered" evidence="1">
    <location>
        <begin position="53"/>
        <end position="112"/>
    </location>
</feature>
<gene>
    <name evidence="2" type="ORF">LY90DRAFT_518462</name>
</gene>
<comment type="caution">
    <text evidence="2">The sequence shown here is derived from an EMBL/GenBank/DDBJ whole genome shotgun (WGS) entry which is preliminary data.</text>
</comment>
<reference evidence="2 3" key="1">
    <citation type="submission" date="2016-08" db="EMBL/GenBank/DDBJ databases">
        <title>A Parts List for Fungal Cellulosomes Revealed by Comparative Genomics.</title>
        <authorList>
            <consortium name="DOE Joint Genome Institute"/>
            <person name="Haitjema C.H."/>
            <person name="Gilmore S.P."/>
            <person name="Henske J.K."/>
            <person name="Solomon K.V."/>
            <person name="De Groot R."/>
            <person name="Kuo A."/>
            <person name="Mondo S.J."/>
            <person name="Salamov A.A."/>
            <person name="Labutti K."/>
            <person name="Zhao Z."/>
            <person name="Chiniquy J."/>
            <person name="Barry K."/>
            <person name="Brewer H.M."/>
            <person name="Purvine S.O."/>
            <person name="Wright A.T."/>
            <person name="Boxma B."/>
            <person name="Van Alen T."/>
            <person name="Hackstein J.H."/>
            <person name="Baker S.E."/>
            <person name="Grigoriev I.V."/>
            <person name="O'Malley M.A."/>
        </authorList>
    </citation>
    <scope>NUCLEOTIDE SEQUENCE [LARGE SCALE GENOMIC DNA]</scope>
    <source>
        <strain evidence="2 3">G1</strain>
    </source>
</reference>
<dbReference type="AlphaFoldDB" id="A0A1Y1ZN45"/>
<protein>
    <submittedName>
        <fullName evidence="2">Uncharacterized protein</fullName>
    </submittedName>
</protein>
<evidence type="ECO:0000313" key="3">
    <source>
        <dbReference type="Proteomes" id="UP000193920"/>
    </source>
</evidence>
<proteinExistence type="predicted"/>
<accession>A0A1Y1ZN45</accession>
<evidence type="ECO:0000313" key="2">
    <source>
        <dbReference type="EMBL" id="ORY11673.1"/>
    </source>
</evidence>